<keyword evidence="2" id="KW-0560">Oxidoreductase</keyword>
<sequence>MEVTKQFFDMPMEDKVVYYSKDFKKVPRLCTSHGYNNQERQLWRDCLRLVYYGLGDEFMHLYHQKPTTFRDIIVKFVAEVEGLATGILKLISQGLGLGEDYLSRSLLSEGAKRININHYPPCPDPSLTLGISQHTIQ</sequence>
<proteinExistence type="predicted"/>
<keyword evidence="3" id="KW-0408">Iron</keyword>
<feature type="non-terminal residue" evidence="4">
    <location>
        <position position="137"/>
    </location>
</feature>
<dbReference type="GO" id="GO:0046872">
    <property type="term" value="F:metal ion binding"/>
    <property type="evidence" value="ECO:0007669"/>
    <property type="project" value="UniProtKB-KW"/>
</dbReference>
<dbReference type="AlphaFoldDB" id="A0A5P1EDC8"/>
<evidence type="ECO:0000313" key="4">
    <source>
        <dbReference type="EMBL" id="ONK63773.1"/>
    </source>
</evidence>
<evidence type="ECO:0000256" key="3">
    <source>
        <dbReference type="ARBA" id="ARBA00023004"/>
    </source>
</evidence>
<evidence type="ECO:0008006" key="6">
    <source>
        <dbReference type="Google" id="ProtNLM"/>
    </source>
</evidence>
<dbReference type="OMA" id="KRININH"/>
<evidence type="ECO:0000256" key="2">
    <source>
        <dbReference type="ARBA" id="ARBA00023002"/>
    </source>
</evidence>
<dbReference type="InterPro" id="IPR027443">
    <property type="entry name" value="IPNS-like_sf"/>
</dbReference>
<evidence type="ECO:0000256" key="1">
    <source>
        <dbReference type="ARBA" id="ARBA00022723"/>
    </source>
</evidence>
<organism evidence="4 5">
    <name type="scientific">Asparagus officinalis</name>
    <name type="common">Garden asparagus</name>
    <dbReference type="NCBI Taxonomy" id="4686"/>
    <lineage>
        <taxon>Eukaryota</taxon>
        <taxon>Viridiplantae</taxon>
        <taxon>Streptophyta</taxon>
        <taxon>Embryophyta</taxon>
        <taxon>Tracheophyta</taxon>
        <taxon>Spermatophyta</taxon>
        <taxon>Magnoliopsida</taxon>
        <taxon>Liliopsida</taxon>
        <taxon>Asparagales</taxon>
        <taxon>Asparagaceae</taxon>
        <taxon>Asparagoideae</taxon>
        <taxon>Asparagus</taxon>
    </lineage>
</organism>
<dbReference type="EMBL" id="CM007387">
    <property type="protein sequence ID" value="ONK63773.1"/>
    <property type="molecule type" value="Genomic_DNA"/>
</dbReference>
<dbReference type="Gramene" id="ONK63773">
    <property type="protein sequence ID" value="ONK63773"/>
    <property type="gene ID" value="A4U43_C07F18780"/>
</dbReference>
<keyword evidence="1" id="KW-0479">Metal-binding</keyword>
<dbReference type="Gene3D" id="2.60.120.330">
    <property type="entry name" value="B-lactam Antibiotic, Isopenicillin N Synthase, Chain"/>
    <property type="match status" value="1"/>
</dbReference>
<dbReference type="PANTHER" id="PTHR10209">
    <property type="entry name" value="OXIDOREDUCTASE, 2OG-FE II OXYGENASE FAMILY PROTEIN"/>
    <property type="match status" value="1"/>
</dbReference>
<dbReference type="PANTHER" id="PTHR10209:SF726">
    <property type="entry name" value="OS07G0169600 PROTEIN"/>
    <property type="match status" value="1"/>
</dbReference>
<gene>
    <name evidence="4" type="ORF">A4U43_C07F18780</name>
</gene>
<reference evidence="5" key="1">
    <citation type="journal article" date="2017" name="Nat. Commun.">
        <title>The asparagus genome sheds light on the origin and evolution of a young Y chromosome.</title>
        <authorList>
            <person name="Harkess A."/>
            <person name="Zhou J."/>
            <person name="Xu C."/>
            <person name="Bowers J.E."/>
            <person name="Van der Hulst R."/>
            <person name="Ayyampalayam S."/>
            <person name="Mercati F."/>
            <person name="Riccardi P."/>
            <person name="McKain M.R."/>
            <person name="Kakrana A."/>
            <person name="Tang H."/>
            <person name="Ray J."/>
            <person name="Groenendijk J."/>
            <person name="Arikit S."/>
            <person name="Mathioni S.M."/>
            <person name="Nakano M."/>
            <person name="Shan H."/>
            <person name="Telgmann-Rauber A."/>
            <person name="Kanno A."/>
            <person name="Yue Z."/>
            <person name="Chen H."/>
            <person name="Li W."/>
            <person name="Chen Y."/>
            <person name="Xu X."/>
            <person name="Zhang Y."/>
            <person name="Luo S."/>
            <person name="Chen H."/>
            <person name="Gao J."/>
            <person name="Mao Z."/>
            <person name="Pires J.C."/>
            <person name="Luo M."/>
            <person name="Kudrna D."/>
            <person name="Wing R.A."/>
            <person name="Meyers B.C."/>
            <person name="Yi K."/>
            <person name="Kong H."/>
            <person name="Lavrijsen P."/>
            <person name="Sunseri F."/>
            <person name="Falavigna A."/>
            <person name="Ye Y."/>
            <person name="Leebens-Mack J.H."/>
            <person name="Chen G."/>
        </authorList>
    </citation>
    <scope>NUCLEOTIDE SEQUENCE [LARGE SCALE GENOMIC DNA]</scope>
    <source>
        <strain evidence="5">cv. DH0086</strain>
    </source>
</reference>
<evidence type="ECO:0000313" key="5">
    <source>
        <dbReference type="Proteomes" id="UP000243459"/>
    </source>
</evidence>
<keyword evidence="5" id="KW-1185">Reference proteome</keyword>
<dbReference type="SUPFAM" id="SSF51197">
    <property type="entry name" value="Clavaminate synthase-like"/>
    <property type="match status" value="1"/>
</dbReference>
<accession>A0A5P1EDC8</accession>
<name>A0A5P1EDC8_ASPOF</name>
<protein>
    <recommendedName>
        <fullName evidence="6">Non-haem dioxygenase N-terminal domain-containing protein</fullName>
    </recommendedName>
</protein>
<dbReference type="Proteomes" id="UP000243459">
    <property type="component" value="Chromosome 7"/>
</dbReference>
<dbReference type="GO" id="GO:0016491">
    <property type="term" value="F:oxidoreductase activity"/>
    <property type="evidence" value="ECO:0007669"/>
    <property type="project" value="UniProtKB-KW"/>
</dbReference>